<evidence type="ECO:0000256" key="2">
    <source>
        <dbReference type="SAM" id="Phobius"/>
    </source>
</evidence>
<feature type="transmembrane region" description="Helical" evidence="2">
    <location>
        <begin position="50"/>
        <end position="73"/>
    </location>
</feature>
<accession>U6KHX4</accession>
<evidence type="ECO:0000313" key="4">
    <source>
        <dbReference type="Proteomes" id="UP000030744"/>
    </source>
</evidence>
<feature type="compositionally biased region" description="Basic and acidic residues" evidence="1">
    <location>
        <begin position="323"/>
        <end position="351"/>
    </location>
</feature>
<name>U6KHX4_9EIME</name>
<feature type="region of interest" description="Disordered" evidence="1">
    <location>
        <begin position="93"/>
        <end position="112"/>
    </location>
</feature>
<sequence length="696" mass="78085">MPVQHSILQDITSSDAPAAAPAGLPTLESIFTRSENLRGSDSRSAPCLRVVLAAFASISAVVLLVLFCSRVYGRRALQSISRRRLASPEDSDEEVDVCGFSSDEDEESQYRRPRFSLPAGEEKHLPIKKRLLTRAAEPAIRGTRRSIFVELRKLQRQMGYLQRRMYLLQRQQRQQRQLQLKMRQFQQQMYLPQHHQTKQKRRTGEFQQQMHLLQQQQQRQQWQTPRYGQHRQQQQDHFQQMQEQHDLYQERQHMFWEQRQQHYLLQPQQQPVIQEQVQRRAQQHLMQQQEQQQLFEVPEPEHVTRDHEQHQNMLQDEQQGSLEEMRKQQRDQRKPCREQQEELEPPPKEQRQLLQHADPLAEELMVDEWTEPESPSSEVPQPSISQQALQPPSAPAASGPSINEYFRMQVTPGFVLAARDASRAASSRASRDEDAAAFAAGAAVASAPGTSPSAGMSSAASAKNVGVTRSETPTLSSLLVRQRSEGVITASAARRAAATAIRAAAAGGTAAGASGTVAEAGEAETTVAGTGAAAAGKGAKAAEAGASAISHLLETPPATMLEHPFVRQDLTKDFACRAVVRLGIRFLVLDAIVSIFSVLEQTPEEKHWKLVADAVSHAVPDAIQKSNVLELTNFSLSLCQKLSSAIQILKTGRRPVAAELIRIKQMLFCSPLSPRRFRNNDFDAWRRQCDGRIDGP</sequence>
<feature type="compositionally biased region" description="Low complexity" evidence="1">
    <location>
        <begin position="230"/>
        <end position="242"/>
    </location>
</feature>
<dbReference type="RefSeq" id="XP_037878669.1">
    <property type="nucleotide sequence ID" value="XM_038022815.1"/>
</dbReference>
<reference evidence="3" key="1">
    <citation type="submission" date="2013-10" db="EMBL/GenBank/DDBJ databases">
        <title>Genomic analysis of the causative agents of coccidiosis in chickens.</title>
        <authorList>
            <person name="Reid A.J."/>
            <person name="Blake D."/>
            <person name="Billington K."/>
            <person name="Browne H."/>
            <person name="Dunn M."/>
            <person name="Hung S."/>
            <person name="Kawahara F."/>
            <person name="Miranda-Saavedra D."/>
            <person name="Mourier T."/>
            <person name="Nagra H."/>
            <person name="Otto T.D."/>
            <person name="Rawlings N."/>
            <person name="Sanchez A."/>
            <person name="Sanders M."/>
            <person name="Subramaniam C."/>
            <person name="Tay Y."/>
            <person name="Dear P."/>
            <person name="Doerig C."/>
            <person name="Gruber A."/>
            <person name="Parkinson J."/>
            <person name="Shirley M."/>
            <person name="Wan K.L."/>
            <person name="Berriman M."/>
            <person name="Tomley F."/>
            <person name="Pain A."/>
        </authorList>
    </citation>
    <scope>NUCLEOTIDE SEQUENCE [LARGE SCALE GENOMIC DNA]</scope>
    <source>
        <strain evidence="3">Houghton</strain>
    </source>
</reference>
<organism evidence="3 4">
    <name type="scientific">Eimeria mitis</name>
    <dbReference type="NCBI Taxonomy" id="44415"/>
    <lineage>
        <taxon>Eukaryota</taxon>
        <taxon>Sar</taxon>
        <taxon>Alveolata</taxon>
        <taxon>Apicomplexa</taxon>
        <taxon>Conoidasida</taxon>
        <taxon>Coccidia</taxon>
        <taxon>Eucoccidiorida</taxon>
        <taxon>Eimeriorina</taxon>
        <taxon>Eimeriidae</taxon>
        <taxon>Eimeria</taxon>
    </lineage>
</organism>
<dbReference type="AlphaFoldDB" id="U6KHX4"/>
<dbReference type="EMBL" id="HG735884">
    <property type="protein sequence ID" value="CDJ36381.1"/>
    <property type="molecule type" value="Genomic_DNA"/>
</dbReference>
<feature type="region of interest" description="Disordered" evidence="1">
    <location>
        <begin position="317"/>
        <end position="351"/>
    </location>
</feature>
<feature type="compositionally biased region" description="Acidic residues" evidence="1">
    <location>
        <begin position="93"/>
        <end position="107"/>
    </location>
</feature>
<proteinExistence type="predicted"/>
<keyword evidence="2" id="KW-1133">Transmembrane helix</keyword>
<reference evidence="3" key="2">
    <citation type="submission" date="2013-10" db="EMBL/GenBank/DDBJ databases">
        <authorList>
            <person name="Aslett M."/>
        </authorList>
    </citation>
    <scope>NUCLEOTIDE SEQUENCE [LARGE SCALE GENOMIC DNA]</scope>
    <source>
        <strain evidence="3">Houghton</strain>
    </source>
</reference>
<keyword evidence="2" id="KW-0472">Membrane</keyword>
<keyword evidence="4" id="KW-1185">Reference proteome</keyword>
<keyword evidence="2" id="KW-0812">Transmembrane</keyword>
<gene>
    <name evidence="3" type="ORF">EMH_0082650</name>
</gene>
<evidence type="ECO:0000313" key="3">
    <source>
        <dbReference type="EMBL" id="CDJ36381.1"/>
    </source>
</evidence>
<feature type="region of interest" description="Disordered" evidence="1">
    <location>
        <begin position="217"/>
        <end position="242"/>
    </location>
</feature>
<feature type="compositionally biased region" description="Low complexity" evidence="1">
    <location>
        <begin position="372"/>
        <end position="400"/>
    </location>
</feature>
<evidence type="ECO:0000256" key="1">
    <source>
        <dbReference type="SAM" id="MobiDB-lite"/>
    </source>
</evidence>
<dbReference type="VEuPathDB" id="ToxoDB:EMH_0082650"/>
<feature type="region of interest" description="Disordered" evidence="1">
    <location>
        <begin position="369"/>
        <end position="400"/>
    </location>
</feature>
<protein>
    <submittedName>
        <fullName evidence="3">Uncharacterized protein</fullName>
    </submittedName>
</protein>
<dbReference type="GeneID" id="60404364"/>
<dbReference type="Proteomes" id="UP000030744">
    <property type="component" value="Unassembled WGS sequence"/>
</dbReference>